<gene>
    <name evidence="1" type="ORF">Orimi01_00060</name>
</gene>
<organism evidence="1">
    <name type="scientific">Pseudomonas phage Orimi01</name>
    <dbReference type="NCBI Taxonomy" id="3138541"/>
    <lineage>
        <taxon>Viruses</taxon>
    </lineage>
</organism>
<accession>A0AAU6W2C5</accession>
<evidence type="ECO:0008006" key="2">
    <source>
        <dbReference type="Google" id="ProtNLM"/>
    </source>
</evidence>
<reference evidence="1" key="1">
    <citation type="journal article" date="2024" name="J. Gen. Virol.">
        <title>Novel phages of Pseudomonas syringae unveil numerous potential auxiliary metabolic genes.</title>
        <authorList>
            <person name="Feltin C."/>
            <person name="Garneau J.R."/>
            <person name="Morris C.E."/>
            <person name="Berard A."/>
            <person name="Torres-Barcelo C."/>
        </authorList>
    </citation>
    <scope>NUCLEOTIDE SEQUENCE</scope>
</reference>
<proteinExistence type="predicted"/>
<evidence type="ECO:0000313" key="1">
    <source>
        <dbReference type="EMBL" id="XAI70717.1"/>
    </source>
</evidence>
<name>A0AAU6W2C5_9VIRU</name>
<dbReference type="EMBL" id="PP179326">
    <property type="protein sequence ID" value="XAI70717.1"/>
    <property type="molecule type" value="Genomic_DNA"/>
</dbReference>
<sequence length="86" mass="9356">MSKDNGGNAFPVADYDHMAMQPATVDEHKRQLMGMTLRDYFAAKAMPLAWKAAEDGYFNSGEDSINADVATCAYQMADAMLAARTA</sequence>
<protein>
    <recommendedName>
        <fullName evidence="2">Gp38</fullName>
    </recommendedName>
</protein>